<protein>
    <submittedName>
        <fullName evidence="1">Uncharacterized protein</fullName>
    </submittedName>
</protein>
<proteinExistence type="predicted"/>
<evidence type="ECO:0000313" key="2">
    <source>
        <dbReference type="Proteomes" id="UP001234297"/>
    </source>
</evidence>
<gene>
    <name evidence="1" type="ORF">MRB53_000086</name>
</gene>
<dbReference type="EMBL" id="CM056809">
    <property type="protein sequence ID" value="KAJ8647063.1"/>
    <property type="molecule type" value="Genomic_DNA"/>
</dbReference>
<evidence type="ECO:0000313" key="1">
    <source>
        <dbReference type="EMBL" id="KAJ8647063.1"/>
    </source>
</evidence>
<reference evidence="1 2" key="1">
    <citation type="journal article" date="2022" name="Hortic Res">
        <title>A haplotype resolved chromosomal level avocado genome allows analysis of novel avocado genes.</title>
        <authorList>
            <person name="Nath O."/>
            <person name="Fletcher S.J."/>
            <person name="Hayward A."/>
            <person name="Shaw L.M."/>
            <person name="Masouleh A.K."/>
            <person name="Furtado A."/>
            <person name="Henry R.J."/>
            <person name="Mitter N."/>
        </authorList>
    </citation>
    <scope>NUCLEOTIDE SEQUENCE [LARGE SCALE GENOMIC DNA]</scope>
    <source>
        <strain evidence="2">cv. Hass</strain>
    </source>
</reference>
<organism evidence="1 2">
    <name type="scientific">Persea americana</name>
    <name type="common">Avocado</name>
    <dbReference type="NCBI Taxonomy" id="3435"/>
    <lineage>
        <taxon>Eukaryota</taxon>
        <taxon>Viridiplantae</taxon>
        <taxon>Streptophyta</taxon>
        <taxon>Embryophyta</taxon>
        <taxon>Tracheophyta</taxon>
        <taxon>Spermatophyta</taxon>
        <taxon>Magnoliopsida</taxon>
        <taxon>Magnoliidae</taxon>
        <taxon>Laurales</taxon>
        <taxon>Lauraceae</taxon>
        <taxon>Persea</taxon>
    </lineage>
</organism>
<dbReference type="Proteomes" id="UP001234297">
    <property type="component" value="Chromosome 1"/>
</dbReference>
<keyword evidence="2" id="KW-1185">Reference proteome</keyword>
<sequence>MEETSARNISSKTTESSASLHPCYCLQLAIKKLLGCLGLYSTFNDLPNEEGEMKATEERSISSLDASLSSRRPKPPVIDPGRGGQTN</sequence>
<name>A0ACC2MN61_PERAE</name>
<comment type="caution">
    <text evidence="1">The sequence shown here is derived from an EMBL/GenBank/DDBJ whole genome shotgun (WGS) entry which is preliminary data.</text>
</comment>
<accession>A0ACC2MN61</accession>